<gene>
    <name evidence="7" type="ORF">NH26_11825</name>
</gene>
<name>A0A1S1Z136_FLAPC</name>
<reference evidence="7 8" key="1">
    <citation type="journal article" date="2012" name="Int. J. Syst. Evol. Microbiol.">
        <title>Flammeovirga pacifica sp. nov., isolated from deep-sea sediment.</title>
        <authorList>
            <person name="Xu H."/>
            <person name="Fu Y."/>
            <person name="Yang N."/>
            <person name="Ding Z."/>
            <person name="Lai Q."/>
            <person name="Zeng R."/>
        </authorList>
    </citation>
    <scope>NUCLEOTIDE SEQUENCE [LARGE SCALE GENOMIC DNA]</scope>
    <source>
        <strain evidence="8">DSM 24597 / LMG 26175 / WPAGA1</strain>
    </source>
</reference>
<dbReference type="Pfam" id="PF01027">
    <property type="entry name" value="Bax1-I"/>
    <property type="match status" value="1"/>
</dbReference>
<comment type="similarity">
    <text evidence="2 6">Belongs to the BI1 family.</text>
</comment>
<comment type="caution">
    <text evidence="7">The sequence shown here is derived from an EMBL/GenBank/DDBJ whole genome shotgun (WGS) entry which is preliminary data.</text>
</comment>
<dbReference type="OrthoDB" id="9793828at2"/>
<evidence type="ECO:0008006" key="9">
    <source>
        <dbReference type="Google" id="ProtNLM"/>
    </source>
</evidence>
<dbReference type="PANTHER" id="PTHR23291:SF50">
    <property type="entry name" value="PROTEIN LIFEGUARD 4"/>
    <property type="match status" value="1"/>
</dbReference>
<evidence type="ECO:0000256" key="2">
    <source>
        <dbReference type="ARBA" id="ARBA00010350"/>
    </source>
</evidence>
<dbReference type="EMBL" id="JRYR02000001">
    <property type="protein sequence ID" value="OHX66984.1"/>
    <property type="molecule type" value="Genomic_DNA"/>
</dbReference>
<feature type="transmembrane region" description="Helical" evidence="6">
    <location>
        <begin position="170"/>
        <end position="187"/>
    </location>
</feature>
<comment type="subcellular location">
    <subcellularLocation>
        <location evidence="1">Membrane</location>
        <topology evidence="1">Multi-pass membrane protein</topology>
    </subcellularLocation>
</comment>
<feature type="transmembrane region" description="Helical" evidence="6">
    <location>
        <begin position="208"/>
        <end position="228"/>
    </location>
</feature>
<feature type="transmembrane region" description="Helical" evidence="6">
    <location>
        <begin position="87"/>
        <end position="108"/>
    </location>
</feature>
<evidence type="ECO:0000256" key="1">
    <source>
        <dbReference type="ARBA" id="ARBA00004141"/>
    </source>
</evidence>
<organism evidence="7 8">
    <name type="scientific">Flammeovirga pacifica</name>
    <dbReference type="NCBI Taxonomy" id="915059"/>
    <lineage>
        <taxon>Bacteria</taxon>
        <taxon>Pseudomonadati</taxon>
        <taxon>Bacteroidota</taxon>
        <taxon>Cytophagia</taxon>
        <taxon>Cytophagales</taxon>
        <taxon>Flammeovirgaceae</taxon>
        <taxon>Flammeovirga</taxon>
    </lineage>
</organism>
<feature type="transmembrane region" description="Helical" evidence="6">
    <location>
        <begin position="30"/>
        <end position="49"/>
    </location>
</feature>
<proteinExistence type="inferred from homology"/>
<dbReference type="PANTHER" id="PTHR23291">
    <property type="entry name" value="BAX INHIBITOR-RELATED"/>
    <property type="match status" value="1"/>
</dbReference>
<keyword evidence="5 6" id="KW-0472">Membrane</keyword>
<evidence type="ECO:0000256" key="5">
    <source>
        <dbReference type="ARBA" id="ARBA00023136"/>
    </source>
</evidence>
<dbReference type="CDD" id="cd10432">
    <property type="entry name" value="BI-1-like_bacterial"/>
    <property type="match status" value="1"/>
</dbReference>
<evidence type="ECO:0000313" key="7">
    <source>
        <dbReference type="EMBL" id="OHX66984.1"/>
    </source>
</evidence>
<dbReference type="RefSeq" id="WP_044224122.1">
    <property type="nucleotide sequence ID" value="NZ_JRYR02000001.1"/>
</dbReference>
<sequence>MRETNYQNYGSPRYSDQEVAGAQSSFMTKVYGRMSIGLIITALTSMYIANTYEYVQMVAQFRWGLIIAQLGLVFVISGAINKMSSATATVLFILYSALTGATLSSIFYVYDINAIVSTFFITSGTFIGMSVYGMTTKKDLSSWGSLLIMGLFGVIIASIVNIFIGSSGLYWIISVVGVLIFVGLIAYDTQKLKEMSYAMMDGESANKMAILGALSLYLDFINLFLYLLRFFGGGRK</sequence>
<evidence type="ECO:0000256" key="3">
    <source>
        <dbReference type="ARBA" id="ARBA00022692"/>
    </source>
</evidence>
<evidence type="ECO:0000256" key="4">
    <source>
        <dbReference type="ARBA" id="ARBA00022989"/>
    </source>
</evidence>
<keyword evidence="8" id="KW-1185">Reference proteome</keyword>
<feature type="transmembrane region" description="Helical" evidence="6">
    <location>
        <begin position="61"/>
        <end position="80"/>
    </location>
</feature>
<evidence type="ECO:0000256" key="6">
    <source>
        <dbReference type="RuleBase" id="RU004379"/>
    </source>
</evidence>
<protein>
    <recommendedName>
        <fullName evidence="9">BAX inhibitor protein</fullName>
    </recommendedName>
</protein>
<feature type="transmembrane region" description="Helical" evidence="6">
    <location>
        <begin position="146"/>
        <end position="164"/>
    </location>
</feature>
<dbReference type="Proteomes" id="UP000179797">
    <property type="component" value="Unassembled WGS sequence"/>
</dbReference>
<keyword evidence="3 6" id="KW-0812">Transmembrane</keyword>
<keyword evidence="4 6" id="KW-1133">Transmembrane helix</keyword>
<dbReference type="STRING" id="915059.NH26_11825"/>
<evidence type="ECO:0000313" key="8">
    <source>
        <dbReference type="Proteomes" id="UP000179797"/>
    </source>
</evidence>
<feature type="transmembrane region" description="Helical" evidence="6">
    <location>
        <begin position="114"/>
        <end position="134"/>
    </location>
</feature>
<dbReference type="InterPro" id="IPR006214">
    <property type="entry name" value="Bax_inhibitor_1-related"/>
</dbReference>
<dbReference type="GO" id="GO:0005886">
    <property type="term" value="C:plasma membrane"/>
    <property type="evidence" value="ECO:0007669"/>
    <property type="project" value="TreeGrafter"/>
</dbReference>
<dbReference type="AlphaFoldDB" id="A0A1S1Z136"/>
<accession>A0A1S1Z136</accession>